<dbReference type="PRINTS" id="PR00344">
    <property type="entry name" value="BCTRLSENSOR"/>
</dbReference>
<feature type="transmembrane region" description="Helical" evidence="12">
    <location>
        <begin position="21"/>
        <end position="41"/>
    </location>
</feature>
<protein>
    <recommendedName>
        <fullName evidence="3">histidine kinase</fullName>
        <ecNumber evidence="3">2.7.13.3</ecNumber>
    </recommendedName>
</protein>
<proteinExistence type="predicted"/>
<dbReference type="GO" id="GO:0005886">
    <property type="term" value="C:plasma membrane"/>
    <property type="evidence" value="ECO:0007669"/>
    <property type="project" value="UniProtKB-SubCell"/>
</dbReference>
<dbReference type="Proteomes" id="UP000005566">
    <property type="component" value="Unassembled WGS sequence"/>
</dbReference>
<dbReference type="InterPro" id="IPR036097">
    <property type="entry name" value="HisK_dim/P_sf"/>
</dbReference>
<dbReference type="InterPro" id="IPR004358">
    <property type="entry name" value="Sig_transdc_His_kin-like_C"/>
</dbReference>
<evidence type="ECO:0000313" key="14">
    <source>
        <dbReference type="EMBL" id="EIA07781.1"/>
    </source>
</evidence>
<evidence type="ECO:0000256" key="1">
    <source>
        <dbReference type="ARBA" id="ARBA00000085"/>
    </source>
</evidence>
<keyword evidence="4" id="KW-1003">Cell membrane</keyword>
<evidence type="ECO:0000256" key="11">
    <source>
        <dbReference type="ARBA" id="ARBA00023136"/>
    </source>
</evidence>
<comment type="caution">
    <text evidence="14">The sequence shown here is derived from an EMBL/GenBank/DDBJ whole genome shotgun (WGS) entry which is preliminary data.</text>
</comment>
<keyword evidence="11 12" id="KW-0472">Membrane</keyword>
<evidence type="ECO:0000256" key="4">
    <source>
        <dbReference type="ARBA" id="ARBA00022475"/>
    </source>
</evidence>
<dbReference type="OrthoDB" id="9780487at2"/>
<gene>
    <name evidence="14" type="ORF">HJ01_02649</name>
</gene>
<dbReference type="EC" id="2.7.13.3" evidence="3"/>
<keyword evidence="12" id="KW-0812">Transmembrane</keyword>
<dbReference type="PANTHER" id="PTHR45528">
    <property type="entry name" value="SENSOR HISTIDINE KINASE CPXA"/>
    <property type="match status" value="1"/>
</dbReference>
<evidence type="ECO:0000256" key="6">
    <source>
        <dbReference type="ARBA" id="ARBA00022679"/>
    </source>
</evidence>
<keyword evidence="12" id="KW-1133">Transmembrane helix</keyword>
<feature type="domain" description="Histidine kinase" evidence="13">
    <location>
        <begin position="132"/>
        <end position="347"/>
    </location>
</feature>
<dbReference type="EMBL" id="AHKF01000020">
    <property type="protein sequence ID" value="EIA07781.1"/>
    <property type="molecule type" value="Genomic_DNA"/>
</dbReference>
<evidence type="ECO:0000313" key="15">
    <source>
        <dbReference type="Proteomes" id="UP000005566"/>
    </source>
</evidence>
<feature type="transmembrane region" description="Helical" evidence="12">
    <location>
        <begin position="47"/>
        <end position="71"/>
    </location>
</feature>
<dbReference type="CDD" id="cd00075">
    <property type="entry name" value="HATPase"/>
    <property type="match status" value="1"/>
</dbReference>
<dbReference type="GO" id="GO:0000155">
    <property type="term" value="F:phosphorelay sensor kinase activity"/>
    <property type="evidence" value="ECO:0007669"/>
    <property type="project" value="InterPro"/>
</dbReference>
<dbReference type="InterPro" id="IPR005467">
    <property type="entry name" value="His_kinase_dom"/>
</dbReference>
<keyword evidence="9" id="KW-0067">ATP-binding</keyword>
<keyword evidence="8 14" id="KW-0418">Kinase</keyword>
<evidence type="ECO:0000259" key="13">
    <source>
        <dbReference type="PROSITE" id="PS50109"/>
    </source>
</evidence>
<dbReference type="eggNOG" id="COG2205">
    <property type="taxonomic scope" value="Bacteria"/>
</dbReference>
<evidence type="ECO:0000256" key="3">
    <source>
        <dbReference type="ARBA" id="ARBA00012438"/>
    </source>
</evidence>
<comment type="subcellular location">
    <subcellularLocation>
        <location evidence="2">Cell membrane</location>
        <topology evidence="2">Multi-pass membrane protein</topology>
    </subcellularLocation>
</comment>
<dbReference type="PATRIC" id="fig|1086011.3.peg.2596"/>
<name>H7FUA5_FLAFP</name>
<dbReference type="PANTHER" id="PTHR45528:SF1">
    <property type="entry name" value="SENSOR HISTIDINE KINASE CPXA"/>
    <property type="match status" value="1"/>
</dbReference>
<comment type="catalytic activity">
    <reaction evidence="1">
        <text>ATP + protein L-histidine = ADP + protein N-phospho-L-histidine.</text>
        <dbReference type="EC" id="2.7.13.3"/>
    </reaction>
</comment>
<dbReference type="Pfam" id="PF02518">
    <property type="entry name" value="HATPase_c"/>
    <property type="match status" value="1"/>
</dbReference>
<dbReference type="SUPFAM" id="SSF55874">
    <property type="entry name" value="ATPase domain of HSP90 chaperone/DNA topoisomerase II/histidine kinase"/>
    <property type="match status" value="1"/>
</dbReference>
<dbReference type="Gene3D" id="3.30.565.10">
    <property type="entry name" value="Histidine kinase-like ATPase, C-terminal domain"/>
    <property type="match status" value="1"/>
</dbReference>
<sequence length="347" mass="39816">MLLYKKLSKISFLRKRYVFKFLFVAFIGIHMPLIGLLFFVLYGDFSIAPNTILIFALFITLLATGITLFILKQLIIPIEIASKALRSYRDERQLPDLPLNYYDEAGFLMRNIQESIQEHEKFIVEKQDLIYLLSHDLKTFAGQPQSLARLILDEKPTDTIKELAELIYLSSNQQFMYIGNFLKLLKDQDEVVKTSTDLKLLQFQPMIANVEKLVKQLLEIKKIKLTVSIEVQEIELLIGEELLVRVLMNLINNAIKFSYPNSEIQLKIYQENTKTIISVLDNGVGFNQNQSEELFKKFTKMSHLGTSNEASTGIGLYLCRKIVEKNRGQLSCISAGHNKGAVFTVTF</sequence>
<evidence type="ECO:0000256" key="2">
    <source>
        <dbReference type="ARBA" id="ARBA00004651"/>
    </source>
</evidence>
<dbReference type="RefSeq" id="WP_007138826.1">
    <property type="nucleotide sequence ID" value="NZ_AHKF01000020.1"/>
</dbReference>
<keyword evidence="10" id="KW-0902">Two-component regulatory system</keyword>
<evidence type="ECO:0000256" key="9">
    <source>
        <dbReference type="ARBA" id="ARBA00022840"/>
    </source>
</evidence>
<keyword evidence="6 14" id="KW-0808">Transferase</keyword>
<reference evidence="14 15" key="1">
    <citation type="journal article" date="2014" name="Acta Crystallogr. D">
        <title>Structure-based characterization and antifreeze properties of a hyperactive ice-binding protein from the Antarctic bacterium Flavobacterium frigoris PS1.</title>
        <authorList>
            <person name="Do H."/>
            <person name="Kim S.J."/>
            <person name="Kim H.J."/>
            <person name="Lee J.H."/>
        </authorList>
    </citation>
    <scope>NUCLEOTIDE SEQUENCE [LARGE SCALE GENOMIC DNA]</scope>
    <source>
        <strain evidence="14 15">PS1</strain>
    </source>
</reference>
<keyword evidence="7" id="KW-0547">Nucleotide-binding</keyword>
<evidence type="ECO:0000256" key="8">
    <source>
        <dbReference type="ARBA" id="ARBA00022777"/>
    </source>
</evidence>
<dbReference type="STRING" id="1086011.HJ01_02649"/>
<organism evidence="14 15">
    <name type="scientific">Flavobacterium frigoris (strain PS1)</name>
    <dbReference type="NCBI Taxonomy" id="1086011"/>
    <lineage>
        <taxon>Bacteria</taxon>
        <taxon>Pseudomonadati</taxon>
        <taxon>Bacteroidota</taxon>
        <taxon>Flavobacteriia</taxon>
        <taxon>Flavobacteriales</taxon>
        <taxon>Flavobacteriaceae</taxon>
        <taxon>Flavobacterium</taxon>
    </lineage>
</organism>
<dbReference type="AlphaFoldDB" id="H7FUA5"/>
<dbReference type="GO" id="GO:0005524">
    <property type="term" value="F:ATP binding"/>
    <property type="evidence" value="ECO:0007669"/>
    <property type="project" value="UniProtKB-KW"/>
</dbReference>
<dbReference type="PROSITE" id="PS50109">
    <property type="entry name" value="HIS_KIN"/>
    <property type="match status" value="1"/>
</dbReference>
<accession>H7FUA5</accession>
<dbReference type="InterPro" id="IPR003594">
    <property type="entry name" value="HATPase_dom"/>
</dbReference>
<keyword evidence="15" id="KW-1185">Reference proteome</keyword>
<evidence type="ECO:0000256" key="12">
    <source>
        <dbReference type="SAM" id="Phobius"/>
    </source>
</evidence>
<evidence type="ECO:0000256" key="10">
    <source>
        <dbReference type="ARBA" id="ARBA00023012"/>
    </source>
</evidence>
<dbReference type="InterPro" id="IPR050398">
    <property type="entry name" value="HssS/ArlS-like"/>
</dbReference>
<evidence type="ECO:0000256" key="5">
    <source>
        <dbReference type="ARBA" id="ARBA00022553"/>
    </source>
</evidence>
<dbReference type="SMART" id="SM00387">
    <property type="entry name" value="HATPase_c"/>
    <property type="match status" value="1"/>
</dbReference>
<dbReference type="InterPro" id="IPR036890">
    <property type="entry name" value="HATPase_C_sf"/>
</dbReference>
<evidence type="ECO:0000256" key="7">
    <source>
        <dbReference type="ARBA" id="ARBA00022741"/>
    </source>
</evidence>
<keyword evidence="5" id="KW-0597">Phosphoprotein</keyword>
<dbReference type="SUPFAM" id="SSF47384">
    <property type="entry name" value="Homodimeric domain of signal transducing histidine kinase"/>
    <property type="match status" value="1"/>
</dbReference>